<reference evidence="2 3" key="1">
    <citation type="journal article" date="2008" name="Nature">
        <title>The genome of the model beetle and pest Tribolium castaneum.</title>
        <authorList>
            <consortium name="Tribolium Genome Sequencing Consortium"/>
            <person name="Richards S."/>
            <person name="Gibbs R.A."/>
            <person name="Weinstock G.M."/>
            <person name="Brown S.J."/>
            <person name="Denell R."/>
            <person name="Beeman R.W."/>
            <person name="Gibbs R."/>
            <person name="Beeman R.W."/>
            <person name="Brown S.J."/>
            <person name="Bucher G."/>
            <person name="Friedrich M."/>
            <person name="Grimmelikhuijzen C.J."/>
            <person name="Klingler M."/>
            <person name="Lorenzen M."/>
            <person name="Richards S."/>
            <person name="Roth S."/>
            <person name="Schroder R."/>
            <person name="Tautz D."/>
            <person name="Zdobnov E.M."/>
            <person name="Muzny D."/>
            <person name="Gibbs R.A."/>
            <person name="Weinstock G.M."/>
            <person name="Attaway T."/>
            <person name="Bell S."/>
            <person name="Buhay C.J."/>
            <person name="Chandrabose M.N."/>
            <person name="Chavez D."/>
            <person name="Clerk-Blankenburg K.P."/>
            <person name="Cree A."/>
            <person name="Dao M."/>
            <person name="Davis C."/>
            <person name="Chacko J."/>
            <person name="Dinh H."/>
            <person name="Dugan-Rocha S."/>
            <person name="Fowler G."/>
            <person name="Garner T.T."/>
            <person name="Garnes J."/>
            <person name="Gnirke A."/>
            <person name="Hawes A."/>
            <person name="Hernandez J."/>
            <person name="Hines S."/>
            <person name="Holder M."/>
            <person name="Hume J."/>
            <person name="Jhangiani S.N."/>
            <person name="Joshi V."/>
            <person name="Khan Z.M."/>
            <person name="Jackson L."/>
            <person name="Kovar C."/>
            <person name="Kowis A."/>
            <person name="Lee S."/>
            <person name="Lewis L.R."/>
            <person name="Margolis J."/>
            <person name="Morgan M."/>
            <person name="Nazareth L.V."/>
            <person name="Nguyen N."/>
            <person name="Okwuonu G."/>
            <person name="Parker D."/>
            <person name="Richards S."/>
            <person name="Ruiz S.J."/>
            <person name="Santibanez J."/>
            <person name="Savard J."/>
            <person name="Scherer S.E."/>
            <person name="Schneider B."/>
            <person name="Sodergren E."/>
            <person name="Tautz D."/>
            <person name="Vattahil S."/>
            <person name="Villasana D."/>
            <person name="White C.S."/>
            <person name="Wright R."/>
            <person name="Park Y."/>
            <person name="Beeman R.W."/>
            <person name="Lord J."/>
            <person name="Oppert B."/>
            <person name="Lorenzen M."/>
            <person name="Brown S."/>
            <person name="Wang L."/>
            <person name="Savard J."/>
            <person name="Tautz D."/>
            <person name="Richards S."/>
            <person name="Weinstock G."/>
            <person name="Gibbs R.A."/>
            <person name="Liu Y."/>
            <person name="Worley K."/>
            <person name="Weinstock G."/>
            <person name="Elsik C.G."/>
            <person name="Reese J.T."/>
            <person name="Elhaik E."/>
            <person name="Landan G."/>
            <person name="Graur D."/>
            <person name="Arensburger P."/>
            <person name="Atkinson P."/>
            <person name="Beeman R.W."/>
            <person name="Beidler J."/>
            <person name="Brown S.J."/>
            <person name="Demuth J.P."/>
            <person name="Drury D.W."/>
            <person name="Du Y.Z."/>
            <person name="Fujiwara H."/>
            <person name="Lorenzen M."/>
            <person name="Maselli V."/>
            <person name="Osanai M."/>
            <person name="Park Y."/>
            <person name="Robertson H.M."/>
            <person name="Tu Z."/>
            <person name="Wang J.J."/>
            <person name="Wang S."/>
            <person name="Richards S."/>
            <person name="Song H."/>
            <person name="Zhang L."/>
            <person name="Sodergren E."/>
            <person name="Werner D."/>
            <person name="Stanke M."/>
            <person name="Morgenstern B."/>
            <person name="Solovyev V."/>
            <person name="Kosarev P."/>
            <person name="Brown G."/>
            <person name="Chen H.C."/>
            <person name="Ermolaeva O."/>
            <person name="Hlavina W."/>
            <person name="Kapustin Y."/>
            <person name="Kiryutin B."/>
            <person name="Kitts P."/>
            <person name="Maglott D."/>
            <person name="Pruitt K."/>
            <person name="Sapojnikov V."/>
            <person name="Souvorov A."/>
            <person name="Mackey A.J."/>
            <person name="Waterhouse R.M."/>
            <person name="Wyder S."/>
            <person name="Zdobnov E.M."/>
            <person name="Zdobnov E.M."/>
            <person name="Wyder S."/>
            <person name="Kriventseva E.V."/>
            <person name="Kadowaki T."/>
            <person name="Bork P."/>
            <person name="Aranda M."/>
            <person name="Bao R."/>
            <person name="Beermann A."/>
            <person name="Berns N."/>
            <person name="Bolognesi R."/>
            <person name="Bonneton F."/>
            <person name="Bopp D."/>
            <person name="Brown S.J."/>
            <person name="Bucher G."/>
            <person name="Butts T."/>
            <person name="Chaumot A."/>
            <person name="Denell R.E."/>
            <person name="Ferrier D.E."/>
            <person name="Friedrich M."/>
            <person name="Gordon C.M."/>
            <person name="Jindra M."/>
            <person name="Klingler M."/>
            <person name="Lan Q."/>
            <person name="Lattorff H.M."/>
            <person name="Laudet V."/>
            <person name="von Levetsow C."/>
            <person name="Liu Z."/>
            <person name="Lutz R."/>
            <person name="Lynch J.A."/>
            <person name="da Fonseca R.N."/>
            <person name="Posnien N."/>
            <person name="Reuter R."/>
            <person name="Roth S."/>
            <person name="Savard J."/>
            <person name="Schinko J.B."/>
            <person name="Schmitt C."/>
            <person name="Schoppmeier M."/>
            <person name="Schroder R."/>
            <person name="Shippy T.D."/>
            <person name="Simonnet F."/>
            <person name="Marques-Souza H."/>
            <person name="Tautz D."/>
            <person name="Tomoyasu Y."/>
            <person name="Trauner J."/>
            <person name="Van der Zee M."/>
            <person name="Vervoort M."/>
            <person name="Wittkopp N."/>
            <person name="Wimmer E.A."/>
            <person name="Yang X."/>
            <person name="Jones A.K."/>
            <person name="Sattelle D.B."/>
            <person name="Ebert P.R."/>
            <person name="Nelson D."/>
            <person name="Scott J.G."/>
            <person name="Beeman R.W."/>
            <person name="Muthukrishnan S."/>
            <person name="Kramer K.J."/>
            <person name="Arakane Y."/>
            <person name="Beeman R.W."/>
            <person name="Zhu Q."/>
            <person name="Hogenkamp D."/>
            <person name="Dixit R."/>
            <person name="Oppert B."/>
            <person name="Jiang H."/>
            <person name="Zou Z."/>
            <person name="Marshall J."/>
            <person name="Elpidina E."/>
            <person name="Vinokurov K."/>
            <person name="Oppert C."/>
            <person name="Zou Z."/>
            <person name="Evans J."/>
            <person name="Lu Z."/>
            <person name="Zhao P."/>
            <person name="Sumathipala N."/>
            <person name="Altincicek B."/>
            <person name="Vilcinskas A."/>
            <person name="Williams M."/>
            <person name="Hultmark D."/>
            <person name="Hetru C."/>
            <person name="Jiang H."/>
            <person name="Grimmelikhuijzen C.J."/>
            <person name="Hauser F."/>
            <person name="Cazzamali G."/>
            <person name="Williamson M."/>
            <person name="Park Y."/>
            <person name="Li B."/>
            <person name="Tanaka Y."/>
            <person name="Predel R."/>
            <person name="Neupert S."/>
            <person name="Schachtner J."/>
            <person name="Verleyen P."/>
            <person name="Raible F."/>
            <person name="Bork P."/>
            <person name="Friedrich M."/>
            <person name="Walden K.K."/>
            <person name="Robertson H.M."/>
            <person name="Angeli S."/>
            <person name="Foret S."/>
            <person name="Bucher G."/>
            <person name="Schuetz S."/>
            <person name="Maleszka R."/>
            <person name="Wimmer E.A."/>
            <person name="Beeman R.W."/>
            <person name="Lorenzen M."/>
            <person name="Tomoyasu Y."/>
            <person name="Miller S.C."/>
            <person name="Grossmann D."/>
            <person name="Bucher G."/>
        </authorList>
    </citation>
    <scope>NUCLEOTIDE SEQUENCE [LARGE SCALE GENOMIC DNA]</scope>
    <source>
        <strain evidence="2 3">Georgia GA2</strain>
    </source>
</reference>
<organism evidence="2 3">
    <name type="scientific">Tribolium castaneum</name>
    <name type="common">Red flour beetle</name>
    <dbReference type="NCBI Taxonomy" id="7070"/>
    <lineage>
        <taxon>Eukaryota</taxon>
        <taxon>Metazoa</taxon>
        <taxon>Ecdysozoa</taxon>
        <taxon>Arthropoda</taxon>
        <taxon>Hexapoda</taxon>
        <taxon>Insecta</taxon>
        <taxon>Pterygota</taxon>
        <taxon>Neoptera</taxon>
        <taxon>Endopterygota</taxon>
        <taxon>Coleoptera</taxon>
        <taxon>Polyphaga</taxon>
        <taxon>Cucujiformia</taxon>
        <taxon>Tenebrionidae</taxon>
        <taxon>Tenebrionidae incertae sedis</taxon>
        <taxon>Tribolium</taxon>
    </lineage>
</organism>
<dbReference type="AlphaFoldDB" id="D6WSH1"/>
<evidence type="ECO:0000313" key="3">
    <source>
        <dbReference type="Proteomes" id="UP000007266"/>
    </source>
</evidence>
<dbReference type="EMBL" id="KQ971352">
    <property type="protein sequence ID" value="EFA06641.1"/>
    <property type="molecule type" value="Genomic_DNA"/>
</dbReference>
<evidence type="ECO:0000256" key="1">
    <source>
        <dbReference type="SAM" id="MobiDB-lite"/>
    </source>
</evidence>
<keyword evidence="3" id="KW-1185">Reference proteome</keyword>
<gene>
    <name evidence="2" type="primary">GLEAN_09564</name>
    <name evidence="2" type="ORF">TcasGA2_TC009564</name>
</gene>
<proteinExistence type="predicted"/>
<evidence type="ECO:0000313" key="2">
    <source>
        <dbReference type="EMBL" id="EFA06641.1"/>
    </source>
</evidence>
<feature type="region of interest" description="Disordered" evidence="1">
    <location>
        <begin position="62"/>
        <end position="83"/>
    </location>
</feature>
<dbReference type="HOGENOM" id="CLU_1888467_0_0_1"/>
<dbReference type="Proteomes" id="UP000007266">
    <property type="component" value="Linkage group 7"/>
</dbReference>
<dbReference type="InParanoid" id="D6WSH1"/>
<feature type="region of interest" description="Disordered" evidence="1">
    <location>
        <begin position="111"/>
        <end position="135"/>
    </location>
</feature>
<sequence length="135" mass="14755">MAFFVVVNKLNYAGSEFSIVKKVEQESFERTAAGEENKMDVFPQAAPIRVVRINASAKTGKTPICKMSSRSDNADSPITEPDSCSPRAALCKPLEISSRVVIRQLGQRACSTGNKKKEGAKAINKQLANRQPKEL</sequence>
<name>D6WSH1_TRICA</name>
<reference evidence="2 3" key="2">
    <citation type="journal article" date="2010" name="Nucleic Acids Res.">
        <title>BeetleBase in 2010: revisions to provide comprehensive genomic information for Tribolium castaneum.</title>
        <authorList>
            <person name="Kim H.S."/>
            <person name="Murphy T."/>
            <person name="Xia J."/>
            <person name="Caragea D."/>
            <person name="Park Y."/>
            <person name="Beeman R.W."/>
            <person name="Lorenzen M.D."/>
            <person name="Butcher S."/>
            <person name="Manak J.R."/>
            <person name="Brown S.J."/>
        </authorList>
    </citation>
    <scope>GENOME REANNOTATION</scope>
    <source>
        <strain evidence="2 3">Georgia GA2</strain>
    </source>
</reference>
<protein>
    <submittedName>
        <fullName evidence="2">Uncharacterized protein</fullName>
    </submittedName>
</protein>
<accession>D6WSH1</accession>